<dbReference type="InterPro" id="IPR036890">
    <property type="entry name" value="HATPase_C_sf"/>
</dbReference>
<dbReference type="CDD" id="cd16936">
    <property type="entry name" value="HATPase_RsbW-like"/>
    <property type="match status" value="1"/>
</dbReference>
<dbReference type="Pfam" id="PF00072">
    <property type="entry name" value="Response_reg"/>
    <property type="match status" value="1"/>
</dbReference>
<evidence type="ECO:0000256" key="2">
    <source>
        <dbReference type="PROSITE-ProRule" id="PRU00169"/>
    </source>
</evidence>
<dbReference type="SUPFAM" id="SSF55874">
    <property type="entry name" value="ATPase domain of HSP90 chaperone/DNA topoisomerase II/histidine kinase"/>
    <property type="match status" value="1"/>
</dbReference>
<keyword evidence="5" id="KW-1185">Reference proteome</keyword>
<dbReference type="PANTHER" id="PTHR44591">
    <property type="entry name" value="STRESS RESPONSE REGULATOR PROTEIN 1"/>
    <property type="match status" value="1"/>
</dbReference>
<dbReference type="InterPro" id="IPR001789">
    <property type="entry name" value="Sig_transdc_resp-reg_receiver"/>
</dbReference>
<evidence type="ECO:0000256" key="1">
    <source>
        <dbReference type="ARBA" id="ARBA00022553"/>
    </source>
</evidence>
<evidence type="ECO:0000259" key="3">
    <source>
        <dbReference type="PROSITE" id="PS50110"/>
    </source>
</evidence>
<dbReference type="PROSITE" id="PS50110">
    <property type="entry name" value="RESPONSE_REGULATORY"/>
    <property type="match status" value="1"/>
</dbReference>
<dbReference type="InterPro" id="IPR011006">
    <property type="entry name" value="CheY-like_superfamily"/>
</dbReference>
<gene>
    <name evidence="4" type="ORF">LIN78_09750</name>
</gene>
<dbReference type="Gene3D" id="3.30.565.10">
    <property type="entry name" value="Histidine kinase-like ATPase, C-terminal domain"/>
    <property type="match status" value="1"/>
</dbReference>
<sequence>MRTPVILIVDDEPFNVEIICEYLSGLNCELITAEDGETAWRILESDPERFDLVVLDRMMPGIDGIEVLARIKANPKLKTLPVIMQTAAAAKEQVVEGLKLGAYYYLTKPYECDVLLAVIQTALADRFSHLSVVQQIHEERIILDLLKEGTFHVQTLLEAKRLSACIANITKNPAITALGLSELMINAVEHGNLNIGYDEKTRLMDEGTWSSEIDRRLSLDEHKNKRVSIQLKRDESSTTVLITDEGDGFDWEHYIEPSPQRAFDSHGRGIVLAKNLSFKSVTYLGKGNQVAVELDV</sequence>
<dbReference type="PANTHER" id="PTHR44591:SF3">
    <property type="entry name" value="RESPONSE REGULATORY DOMAIN-CONTAINING PROTEIN"/>
    <property type="match status" value="1"/>
</dbReference>
<dbReference type="EMBL" id="JAJBZT010000005">
    <property type="protein sequence ID" value="MCB6183829.1"/>
    <property type="molecule type" value="Genomic_DNA"/>
</dbReference>
<comment type="caution">
    <text evidence="4">The sequence shown here is derived from an EMBL/GenBank/DDBJ whole genome shotgun (WGS) entry which is preliminary data.</text>
</comment>
<proteinExistence type="predicted"/>
<dbReference type="Proteomes" id="UP001165395">
    <property type="component" value="Unassembled WGS sequence"/>
</dbReference>
<evidence type="ECO:0000313" key="5">
    <source>
        <dbReference type="Proteomes" id="UP001165395"/>
    </source>
</evidence>
<dbReference type="SMART" id="SM00448">
    <property type="entry name" value="REC"/>
    <property type="match status" value="1"/>
</dbReference>
<organism evidence="4 5">
    <name type="scientific">Leeia speluncae</name>
    <dbReference type="NCBI Taxonomy" id="2884804"/>
    <lineage>
        <taxon>Bacteria</taxon>
        <taxon>Pseudomonadati</taxon>
        <taxon>Pseudomonadota</taxon>
        <taxon>Betaproteobacteria</taxon>
        <taxon>Neisseriales</taxon>
        <taxon>Leeiaceae</taxon>
        <taxon>Leeia</taxon>
    </lineage>
</organism>
<keyword evidence="1 2" id="KW-0597">Phosphoprotein</keyword>
<reference evidence="4" key="1">
    <citation type="submission" date="2021-10" db="EMBL/GenBank/DDBJ databases">
        <title>The complete genome sequence of Leeia sp. TBRC 13508.</title>
        <authorList>
            <person name="Charoenyingcharoen P."/>
            <person name="Yukphan P."/>
        </authorList>
    </citation>
    <scope>NUCLEOTIDE SEQUENCE</scope>
    <source>
        <strain evidence="4">TBRC 13508</strain>
    </source>
</reference>
<feature type="modified residue" description="4-aspartylphosphate" evidence="2">
    <location>
        <position position="56"/>
    </location>
</feature>
<protein>
    <submittedName>
        <fullName evidence="4">Response regulator</fullName>
    </submittedName>
</protein>
<accession>A0ABS8D6L0</accession>
<dbReference type="RefSeq" id="WP_227180612.1">
    <property type="nucleotide sequence ID" value="NZ_JAJBZT010000005.1"/>
</dbReference>
<name>A0ABS8D6L0_9NEIS</name>
<evidence type="ECO:0000313" key="4">
    <source>
        <dbReference type="EMBL" id="MCB6183829.1"/>
    </source>
</evidence>
<dbReference type="CDD" id="cd17574">
    <property type="entry name" value="REC_OmpR"/>
    <property type="match status" value="1"/>
</dbReference>
<dbReference type="InterPro" id="IPR050595">
    <property type="entry name" value="Bact_response_regulator"/>
</dbReference>
<dbReference type="SUPFAM" id="SSF52172">
    <property type="entry name" value="CheY-like"/>
    <property type="match status" value="1"/>
</dbReference>
<dbReference type="Gene3D" id="3.40.50.2300">
    <property type="match status" value="1"/>
</dbReference>
<feature type="domain" description="Response regulatory" evidence="3">
    <location>
        <begin position="5"/>
        <end position="123"/>
    </location>
</feature>